<gene>
    <name evidence="2" type="ORF">ab3b_01203</name>
</gene>
<accession>A0A0D1JTF5</accession>
<dbReference type="AlphaFoldDB" id="A0A0D1JTF5"/>
<protein>
    <submittedName>
        <fullName evidence="2">Mga helix-turn-helix domain protein</fullName>
    </submittedName>
</protein>
<comment type="caution">
    <text evidence="2">The sequence shown here is derived from an EMBL/GenBank/DDBJ whole genome shotgun (WGS) entry which is preliminary data.</text>
</comment>
<dbReference type="InterPro" id="IPR007737">
    <property type="entry name" value="Mga_HTH"/>
</dbReference>
<dbReference type="RefSeq" id="WP_043941219.1">
    <property type="nucleotide sequence ID" value="NZ_JWHT01000028.1"/>
</dbReference>
<proteinExistence type="predicted"/>
<dbReference type="Pfam" id="PF05043">
    <property type="entry name" value="Mga"/>
    <property type="match status" value="1"/>
</dbReference>
<organism evidence="2 3">
    <name type="scientific">Weissella cibaria</name>
    <dbReference type="NCBI Taxonomy" id="137591"/>
    <lineage>
        <taxon>Bacteria</taxon>
        <taxon>Bacillati</taxon>
        <taxon>Bacillota</taxon>
        <taxon>Bacilli</taxon>
        <taxon>Lactobacillales</taxon>
        <taxon>Lactobacillaceae</taxon>
        <taxon>Weissella</taxon>
    </lineage>
</organism>
<dbReference type="EMBL" id="JWHT01000028">
    <property type="protein sequence ID" value="KIU24488.1"/>
    <property type="molecule type" value="Genomic_DNA"/>
</dbReference>
<reference evidence="2 3" key="1">
    <citation type="journal article" date="2015" name="Microbiology (Mosc.)">
        <title>Genomics of the Weissella cibaria species with an examination of its metabolic traits.</title>
        <authorList>
            <person name="Lynch K.M."/>
            <person name="Lucid A."/>
            <person name="Arendt E.K."/>
            <person name="Sleator R.D."/>
            <person name="Lucey B."/>
            <person name="Coffey A."/>
        </authorList>
    </citation>
    <scope>NUCLEOTIDE SEQUENCE [LARGE SCALE GENOMIC DNA]</scope>
    <source>
        <strain evidence="2 3">AB3b</strain>
    </source>
</reference>
<feature type="domain" description="Mga helix-turn-helix" evidence="1">
    <location>
        <begin position="86"/>
        <end position="165"/>
    </location>
</feature>
<evidence type="ECO:0000313" key="2">
    <source>
        <dbReference type="EMBL" id="KIU24488.1"/>
    </source>
</evidence>
<name>A0A0D1JTF5_9LACO</name>
<evidence type="ECO:0000313" key="3">
    <source>
        <dbReference type="Proteomes" id="UP000032289"/>
    </source>
</evidence>
<dbReference type="PATRIC" id="fig|137591.24.peg.1173"/>
<evidence type="ECO:0000259" key="1">
    <source>
        <dbReference type="Pfam" id="PF05043"/>
    </source>
</evidence>
<sequence>MQWMLEKKENEKIELLTFLREQLTADISVKTVGEALGWSKYLTITVAHQLAEDLMTIYDDEEEPLLSVQQDDKMLHMPMSRHVNTDAVMLVYLRESLYWAFIKEVFFETITSYEDFAERFLTTVSTTRNIKRYVVKHLAPLGIGVDDEYHFTGDESAIRVFFYRLALRFFGDREFPYGEDLKIQADAGIDRLAAAIMPKSYIRDSKRIALRFYYTIAALRVRTGHFVDPHNLDNVLRPNDQMDALTQALIQKMVADSLTHDTINEAQAIDEARETLFYLYALNIVGETDWFGNLTTPLQHRLTAIVGVIGQYHEHYFNAPMSAVSAEKIKRDLFAPVLTFELYARDSGHRRRFDLREAYRMYPVLVEMALNVSREIASLVKQPVRDAEELFFSYLFTAFVAHFESAVIFPPIKVDIDITYRPALEVILKRMIAGMAEFNIVFTNRFEDDVDLVISDAMLTDVDSRYRFDWQHLPNVKELEQLRTRLSELKAQKFATRFERHEIAE</sequence>
<dbReference type="Proteomes" id="UP000032289">
    <property type="component" value="Unassembled WGS sequence"/>
</dbReference>